<protein>
    <submittedName>
        <fullName evidence="2">Uncharacterized protein</fullName>
    </submittedName>
</protein>
<feature type="compositionally biased region" description="Pro residues" evidence="1">
    <location>
        <begin position="88"/>
        <end position="97"/>
    </location>
</feature>
<dbReference type="AlphaFoldDB" id="A0A0S7BYK2"/>
<keyword evidence="3" id="KW-1185">Reference proteome</keyword>
<name>A0A0S7BYK2_9BACT</name>
<evidence type="ECO:0000313" key="2">
    <source>
        <dbReference type="EMBL" id="GAP43607.1"/>
    </source>
</evidence>
<feature type="region of interest" description="Disordered" evidence="1">
    <location>
        <begin position="59"/>
        <end position="97"/>
    </location>
</feature>
<dbReference type="Proteomes" id="UP000053091">
    <property type="component" value="Unassembled WGS sequence"/>
</dbReference>
<evidence type="ECO:0000256" key="1">
    <source>
        <dbReference type="SAM" id="MobiDB-lite"/>
    </source>
</evidence>
<gene>
    <name evidence="2" type="ORF">TBC1_111763</name>
</gene>
<accession>A0A0S7BYK2</accession>
<organism evidence="2">
    <name type="scientific">Lentimicrobium saccharophilum</name>
    <dbReference type="NCBI Taxonomy" id="1678841"/>
    <lineage>
        <taxon>Bacteria</taxon>
        <taxon>Pseudomonadati</taxon>
        <taxon>Bacteroidota</taxon>
        <taxon>Bacteroidia</taxon>
        <taxon>Bacteroidales</taxon>
        <taxon>Lentimicrobiaceae</taxon>
        <taxon>Lentimicrobium</taxon>
    </lineage>
</organism>
<reference evidence="2" key="1">
    <citation type="journal article" date="2015" name="Genome Announc.">
        <title>Draft Genome Sequence of Bacteroidales Strain TBC1, a Novel Isolate from a Methanogenic Wastewater Treatment System.</title>
        <authorList>
            <person name="Tourlousse D.M."/>
            <person name="Matsuura N."/>
            <person name="Sun L."/>
            <person name="Toyonaga M."/>
            <person name="Kuroda K."/>
            <person name="Ohashi A."/>
            <person name="Cruz R."/>
            <person name="Yamaguchi T."/>
            <person name="Sekiguchi Y."/>
        </authorList>
    </citation>
    <scope>NUCLEOTIDE SEQUENCE [LARGE SCALE GENOMIC DNA]</scope>
    <source>
        <strain evidence="2">TBC1</strain>
    </source>
</reference>
<dbReference type="STRING" id="1678841.TBC1_111763"/>
<dbReference type="EMBL" id="DF968182">
    <property type="protein sequence ID" value="GAP43607.1"/>
    <property type="molecule type" value="Genomic_DNA"/>
</dbReference>
<evidence type="ECO:0000313" key="3">
    <source>
        <dbReference type="Proteomes" id="UP000053091"/>
    </source>
</evidence>
<proteinExistence type="predicted"/>
<sequence>MVKIFNFLTIELKIIRIVDCTGICVGEKKSKVRKGIIINICHPPPDGVKLSLRIDPDNIRPRWGQTHQSEPKILTPEESNVYRNNPALAPPGPGRVE</sequence>